<gene>
    <name evidence="2" type="ORF">V6N11_083084</name>
</gene>
<evidence type="ECO:0000313" key="2">
    <source>
        <dbReference type="EMBL" id="KAK9001297.1"/>
    </source>
</evidence>
<evidence type="ECO:0000313" key="3">
    <source>
        <dbReference type="Proteomes" id="UP001396334"/>
    </source>
</evidence>
<sequence>MTAVGIGKEERVFGILVEPPRQHPRRMEAQTPEWCSGLSSRDVDGHDDNDDDSHRQAATDFGLTYKARSVQILWLSLAAVALWSVWPARNNFVFNGSVKFNVDGAASGDVAGCGGVFEKPYELNEGDCFRFD</sequence>
<accession>A0ABR2QLB1</accession>
<protein>
    <submittedName>
        <fullName evidence="2">Uncharacterized protein</fullName>
    </submittedName>
</protein>
<organism evidence="2 3">
    <name type="scientific">Hibiscus sabdariffa</name>
    <name type="common">roselle</name>
    <dbReference type="NCBI Taxonomy" id="183260"/>
    <lineage>
        <taxon>Eukaryota</taxon>
        <taxon>Viridiplantae</taxon>
        <taxon>Streptophyta</taxon>
        <taxon>Embryophyta</taxon>
        <taxon>Tracheophyta</taxon>
        <taxon>Spermatophyta</taxon>
        <taxon>Magnoliopsida</taxon>
        <taxon>eudicotyledons</taxon>
        <taxon>Gunneridae</taxon>
        <taxon>Pentapetalae</taxon>
        <taxon>rosids</taxon>
        <taxon>malvids</taxon>
        <taxon>Malvales</taxon>
        <taxon>Malvaceae</taxon>
        <taxon>Malvoideae</taxon>
        <taxon>Hibiscus</taxon>
    </lineage>
</organism>
<proteinExistence type="predicted"/>
<dbReference type="Proteomes" id="UP001396334">
    <property type="component" value="Unassembled WGS sequence"/>
</dbReference>
<evidence type="ECO:0000256" key="1">
    <source>
        <dbReference type="SAM" id="MobiDB-lite"/>
    </source>
</evidence>
<keyword evidence="3" id="KW-1185">Reference proteome</keyword>
<reference evidence="2 3" key="1">
    <citation type="journal article" date="2024" name="G3 (Bethesda)">
        <title>Genome assembly of Hibiscus sabdariffa L. provides insights into metabolisms of medicinal natural products.</title>
        <authorList>
            <person name="Kim T."/>
        </authorList>
    </citation>
    <scope>NUCLEOTIDE SEQUENCE [LARGE SCALE GENOMIC DNA]</scope>
    <source>
        <strain evidence="2">TK-2024</strain>
        <tissue evidence="2">Old leaves</tissue>
    </source>
</reference>
<comment type="caution">
    <text evidence="2">The sequence shown here is derived from an EMBL/GenBank/DDBJ whole genome shotgun (WGS) entry which is preliminary data.</text>
</comment>
<name>A0ABR2QLB1_9ROSI</name>
<feature type="compositionally biased region" description="Basic and acidic residues" evidence="1">
    <location>
        <begin position="41"/>
        <end position="56"/>
    </location>
</feature>
<dbReference type="EMBL" id="JBBPBN010000036">
    <property type="protein sequence ID" value="KAK9001297.1"/>
    <property type="molecule type" value="Genomic_DNA"/>
</dbReference>
<feature type="region of interest" description="Disordered" evidence="1">
    <location>
        <begin position="19"/>
        <end position="56"/>
    </location>
</feature>